<feature type="region of interest" description="Disordered" evidence="7">
    <location>
        <begin position="287"/>
        <end position="311"/>
    </location>
</feature>
<comment type="subcellular location">
    <subcellularLocation>
        <location evidence="1">Nucleus</location>
        <location evidence="1">Nucleolus</location>
    </subcellularLocation>
</comment>
<dbReference type="PANTHER" id="PTHR23183:SF0">
    <property type="entry name" value="NUCLEOLAR PROTEIN 14"/>
    <property type="match status" value="1"/>
</dbReference>
<evidence type="ECO:0000256" key="4">
    <source>
        <dbReference type="ARBA" id="ARBA00022552"/>
    </source>
</evidence>
<evidence type="ECO:0000256" key="6">
    <source>
        <dbReference type="ARBA" id="ARBA00024695"/>
    </source>
</evidence>
<evidence type="ECO:0000313" key="9">
    <source>
        <dbReference type="Proteomes" id="UP001176940"/>
    </source>
</evidence>
<dbReference type="InterPro" id="IPR007276">
    <property type="entry name" value="Nop14"/>
</dbReference>
<evidence type="ECO:0000256" key="2">
    <source>
        <dbReference type="ARBA" id="ARBA00007466"/>
    </source>
</evidence>
<comment type="similarity">
    <text evidence="2">Belongs to the NOP14 family.</text>
</comment>
<organism evidence="8 9">
    <name type="scientific">Ranitomeya imitator</name>
    <name type="common">mimic poison frog</name>
    <dbReference type="NCBI Taxonomy" id="111125"/>
    <lineage>
        <taxon>Eukaryota</taxon>
        <taxon>Metazoa</taxon>
        <taxon>Chordata</taxon>
        <taxon>Craniata</taxon>
        <taxon>Vertebrata</taxon>
        <taxon>Euteleostomi</taxon>
        <taxon>Amphibia</taxon>
        <taxon>Batrachia</taxon>
        <taxon>Anura</taxon>
        <taxon>Neobatrachia</taxon>
        <taxon>Hyloidea</taxon>
        <taxon>Dendrobatidae</taxon>
        <taxon>Dendrobatinae</taxon>
        <taxon>Ranitomeya</taxon>
    </lineage>
</organism>
<keyword evidence="4" id="KW-0698">rRNA processing</keyword>
<keyword evidence="5" id="KW-0539">Nucleus</keyword>
<feature type="region of interest" description="Disordered" evidence="7">
    <location>
        <begin position="124"/>
        <end position="143"/>
    </location>
</feature>
<evidence type="ECO:0000256" key="3">
    <source>
        <dbReference type="ARBA" id="ARBA00022517"/>
    </source>
</evidence>
<keyword evidence="9" id="KW-1185">Reference proteome</keyword>
<keyword evidence="3" id="KW-0690">Ribosome biogenesis</keyword>
<feature type="compositionally biased region" description="Basic and acidic residues" evidence="7">
    <location>
        <begin position="629"/>
        <end position="639"/>
    </location>
</feature>
<dbReference type="PANTHER" id="PTHR23183">
    <property type="entry name" value="NOP14"/>
    <property type="match status" value="1"/>
</dbReference>
<evidence type="ECO:0000313" key="8">
    <source>
        <dbReference type="EMBL" id="CAJ0950466.1"/>
    </source>
</evidence>
<dbReference type="Proteomes" id="UP001176940">
    <property type="component" value="Unassembled WGS sequence"/>
</dbReference>
<evidence type="ECO:0000256" key="5">
    <source>
        <dbReference type="ARBA" id="ARBA00023242"/>
    </source>
</evidence>
<dbReference type="Pfam" id="PF04147">
    <property type="entry name" value="Nop14"/>
    <property type="match status" value="4"/>
</dbReference>
<feature type="region of interest" description="Disordered" evidence="7">
    <location>
        <begin position="346"/>
        <end position="373"/>
    </location>
</feature>
<feature type="compositionally biased region" description="Basic and acidic residues" evidence="7">
    <location>
        <begin position="544"/>
        <end position="554"/>
    </location>
</feature>
<feature type="compositionally biased region" description="Basic and acidic residues" evidence="7">
    <location>
        <begin position="426"/>
        <end position="465"/>
    </location>
</feature>
<accession>A0ABN9LVZ1</accession>
<feature type="region of interest" description="Disordered" evidence="7">
    <location>
        <begin position="495"/>
        <end position="561"/>
    </location>
</feature>
<proteinExistence type="inferred from homology"/>
<evidence type="ECO:0000256" key="1">
    <source>
        <dbReference type="ARBA" id="ARBA00004604"/>
    </source>
</evidence>
<gene>
    <name evidence="8" type="ORF">RIMI_LOCUS13033303</name>
</gene>
<evidence type="ECO:0000256" key="7">
    <source>
        <dbReference type="SAM" id="MobiDB-lite"/>
    </source>
</evidence>
<evidence type="ECO:0008006" key="10">
    <source>
        <dbReference type="Google" id="ProtNLM"/>
    </source>
</evidence>
<comment type="caution">
    <text evidence="8">The sequence shown here is derived from an EMBL/GenBank/DDBJ whole genome shotgun (WGS) entry which is preliminary data.</text>
</comment>
<dbReference type="EMBL" id="CAUEEQ010031723">
    <property type="protein sequence ID" value="CAJ0950466.1"/>
    <property type="molecule type" value="Genomic_DNA"/>
</dbReference>
<reference evidence="8" key="1">
    <citation type="submission" date="2023-07" db="EMBL/GenBank/DDBJ databases">
        <authorList>
            <person name="Stuckert A."/>
        </authorList>
    </citation>
    <scope>NUCLEOTIDE SEQUENCE</scope>
</reference>
<feature type="compositionally biased region" description="Acidic residues" evidence="7">
    <location>
        <begin position="512"/>
        <end position="538"/>
    </location>
</feature>
<name>A0ABN9LVZ1_9NEOB</name>
<feature type="region of interest" description="Disordered" evidence="7">
    <location>
        <begin position="426"/>
        <end position="480"/>
    </location>
</feature>
<feature type="region of interest" description="Disordered" evidence="7">
    <location>
        <begin position="621"/>
        <end position="647"/>
    </location>
</feature>
<feature type="compositionally biased region" description="Basic and acidic residues" evidence="7">
    <location>
        <begin position="295"/>
        <end position="311"/>
    </location>
</feature>
<sequence>MFTLVTGIVGRWRAVCVTALQRPNSDAAAIRIVVGIAAASLSVTHKQHTPIFLCVPNEALRPLHIKRRCSDTDNDPDRSSVAVWSLESCHTDRSPATNDAASGPGSTRVYRDSGCGAVTAVMAKHKKKGKQPPAGAAARVSKARSEVRDNPFEVKINKQKFSVLGRKTKHDVGLPGVSKSKALQKRKDTLLKEYQRRGKTNMFSDKRFGEYDTKLTPEEKMVKRFALERKKHATKKTVYNLNEEEELTHYGQSLAALEKMNDPVDSDSDTEERGALSAELTAAHFGGGGLLRKKATSEQKEEEPEKPKTRKELIEELIAKSKIEKCSCVHIHYFNERYHMTSEHRKCCWRPSEKQGHAEKRREQRERQSQREKALELTEKLDSDWKAIQGLLSHKVPKSERKVETEKPKADDYDVMVRQLVFDMKAKPSDKMKSEGDLAKEEQERLQRLEAERLRRMRGEDDKAKNKPKHTSADDLMDGFILDKDDRLMLSYKDGKINLPESDDSELKTGDDDGDDGADEGSEGEDDEGSDDDEEEEGSNASDNHSDLESGGHSEEDEEVQVKITKKNKELKVKRPDEATSQLPFTFDVPESYEDFLSLLSEKSPDQQLVVLERIQKCNHPSLSQGNKAKLESGEEDQARGSSNHTNRTRLAQTYMKLFGYLLDYITDLAEQQTPDLQTVDKMIVWLGSLLLVNPDQRNAYKTAVVGPLYKLCQMFPEAAANCVRDALRDIARTVEKAVESKGRASYPALHVLLYFKITGILFPTSDFWHPVVTPAVTVMSQLLTKCPVTSLEDVAAGLFVSCMFLEYVSLSKRFIPEMINFLLGILHLATPRKASVDYIVVPPFKLHGKFSELLMIDNTEDSASWVKKNLPLRAINGLNSEDKTEINHFKLTCISVCLDLVQRCLDNYGTLPAFREIFSPIEKVICEHLPRNTYIILPLYKSLVRTAHGVLWSRENPDVLHEGSLCKPTVTDKSRIMNAALEFICCNLGSDVDIKLDLSDACKNILEDIEKFSSKPYSPLVFEKQMPVLKKMFTPKVMPVLEFGRKQGCNKVERERKRLIHKHKREFKGAVREIRRDNQFLAREKLQETAQRLALEGVHRPQKKKTKQNLTAKRKILTYDDMSDPIRPGPSGTGRGWKCVDLLTDSERKRKVKELFHSLSTQEGEWKELKRRKMRGK</sequence>
<comment type="function">
    <text evidence="6">Involved in nucleolar processing of pre-18S ribosomal RNA. Has a role in the nuclear export of 40S pre-ribosomal subunit to the cytoplasm.</text>
</comment>
<protein>
    <recommendedName>
        <fullName evidence="10">Nucleolar protein 14</fullName>
    </recommendedName>
</protein>